<evidence type="ECO:0000313" key="3">
    <source>
        <dbReference type="Proteomes" id="UP000066042"/>
    </source>
</evidence>
<dbReference type="InterPro" id="IPR009476">
    <property type="entry name" value="DUF1097"/>
</dbReference>
<protein>
    <recommendedName>
        <fullName evidence="4">DUF1097 domain-containing protein</fullName>
    </recommendedName>
</protein>
<dbReference type="GeneID" id="26135966"/>
<accession>A0A0S1XA39</accession>
<organism evidence="2 3">
    <name type="scientific">Thermococcus barophilus</name>
    <dbReference type="NCBI Taxonomy" id="55802"/>
    <lineage>
        <taxon>Archaea</taxon>
        <taxon>Methanobacteriati</taxon>
        <taxon>Methanobacteriota</taxon>
        <taxon>Thermococci</taxon>
        <taxon>Thermococcales</taxon>
        <taxon>Thermococcaceae</taxon>
        <taxon>Thermococcus</taxon>
    </lineage>
</organism>
<evidence type="ECO:0000256" key="1">
    <source>
        <dbReference type="SAM" id="Phobius"/>
    </source>
</evidence>
<feature type="transmembrane region" description="Helical" evidence="1">
    <location>
        <begin position="58"/>
        <end position="76"/>
    </location>
</feature>
<reference evidence="2 3" key="1">
    <citation type="journal article" date="2016" name="Genome Announc.">
        <title>Complete genome sequence of the hyperthermophilic and piezophilic archaeon Thermococcus barophilus Ch5, capable of growth at the expense of hydrogenogenesis from carbon monoxide and formate.</title>
        <authorList>
            <person name="Oger P."/>
            <person name="Sokolova T.G."/>
            <person name="Kozhevnikova D.A."/>
            <person name="Taranov E.A."/>
            <person name="Vannier P."/>
            <person name="Lee H.S."/>
            <person name="Kwon K.K."/>
            <person name="Kang S.G."/>
            <person name="Lee J.H."/>
            <person name="Bonch-Osmolovskaya E.A."/>
            <person name="Lebedinsky A.V."/>
        </authorList>
    </citation>
    <scope>NUCLEOTIDE SEQUENCE [LARGE SCALE GENOMIC DNA]</scope>
    <source>
        <strain evidence="3">Ch5</strain>
    </source>
</reference>
<gene>
    <name evidence="2" type="ORF">TBCH5v1_0688</name>
</gene>
<keyword evidence="1" id="KW-0812">Transmembrane</keyword>
<dbReference type="EMBL" id="CP013050">
    <property type="protein sequence ID" value="ALM74646.1"/>
    <property type="molecule type" value="Genomic_DNA"/>
</dbReference>
<keyword evidence="1" id="KW-0472">Membrane</keyword>
<feature type="transmembrane region" description="Helical" evidence="1">
    <location>
        <begin position="7"/>
        <end position="24"/>
    </location>
</feature>
<dbReference type="Pfam" id="PF06496">
    <property type="entry name" value="DUF1097"/>
    <property type="match status" value="1"/>
</dbReference>
<dbReference type="RefSeq" id="WP_056933499.1">
    <property type="nucleotide sequence ID" value="NZ_CP013050.1"/>
</dbReference>
<dbReference type="AlphaFoldDB" id="A0A0S1XA39"/>
<proteinExistence type="predicted"/>
<dbReference type="STRING" id="55802.TBCH5v1_0688"/>
<feature type="transmembrane region" description="Helical" evidence="1">
    <location>
        <begin position="82"/>
        <end position="102"/>
    </location>
</feature>
<keyword evidence="1" id="KW-1133">Transmembrane helix</keyword>
<evidence type="ECO:0008006" key="4">
    <source>
        <dbReference type="Google" id="ProtNLM"/>
    </source>
</evidence>
<evidence type="ECO:0000313" key="2">
    <source>
        <dbReference type="EMBL" id="ALM74646.1"/>
    </source>
</evidence>
<name>A0A0S1XA39_THEBA</name>
<dbReference type="Proteomes" id="UP000066042">
    <property type="component" value="Chromosome"/>
</dbReference>
<sequence>MVKYKIPIEFTVAYLAALSLLLGIEKLSLPVWAVFVTWAGYFVLGADESAFKTIYKCTPLGALFGLIAVIGFHYAINAMPSVHWVIPCMIVEFIVVLVLMVVISKFNFLGGAVFWAFASYFGTYYGGFYLKTQGFFSAAVVAMISSMIANFLGPVFGYLSIKLSMPMEE</sequence>
<dbReference type="PATRIC" id="fig|55802.8.peg.681"/>
<feature type="transmembrane region" description="Helical" evidence="1">
    <location>
        <begin position="135"/>
        <end position="159"/>
    </location>
</feature>
<feature type="transmembrane region" description="Helical" evidence="1">
    <location>
        <begin position="109"/>
        <end position="129"/>
    </location>
</feature>